<dbReference type="RefSeq" id="WP_154319704.1">
    <property type="nucleotide sequence ID" value="NZ_CAJFZX010000011.1"/>
</dbReference>
<evidence type="ECO:0000256" key="5">
    <source>
        <dbReference type="ARBA" id="ARBA00022989"/>
    </source>
</evidence>
<dbReference type="GO" id="GO:0022857">
    <property type="term" value="F:transmembrane transporter activity"/>
    <property type="evidence" value="ECO:0007669"/>
    <property type="project" value="TreeGrafter"/>
</dbReference>
<feature type="transmembrane region" description="Helical" evidence="7">
    <location>
        <begin position="393"/>
        <end position="414"/>
    </location>
</feature>
<name>A0A6I2MIE3_9BACI</name>
<keyword evidence="4 7" id="KW-0812">Transmembrane</keyword>
<feature type="transmembrane region" description="Helical" evidence="7">
    <location>
        <begin position="269"/>
        <end position="289"/>
    </location>
</feature>
<evidence type="ECO:0000256" key="6">
    <source>
        <dbReference type="ARBA" id="ARBA00023136"/>
    </source>
</evidence>
<accession>A0A6I2MIE3</accession>
<dbReference type="InterPro" id="IPR010656">
    <property type="entry name" value="DctM"/>
</dbReference>
<keyword evidence="6 7" id="KW-0472">Membrane</keyword>
<comment type="subcellular location">
    <subcellularLocation>
        <location evidence="1">Cell inner membrane</location>
        <topology evidence="1">Multi-pass membrane protein</topology>
    </subcellularLocation>
</comment>
<dbReference type="PANTHER" id="PTHR33362">
    <property type="entry name" value="SIALIC ACID TRAP TRANSPORTER PERMEASE PROTEIN SIAT-RELATED"/>
    <property type="match status" value="1"/>
</dbReference>
<dbReference type="InterPro" id="IPR004681">
    <property type="entry name" value="TRAP_DctM"/>
</dbReference>
<dbReference type="GO" id="GO:0005886">
    <property type="term" value="C:plasma membrane"/>
    <property type="evidence" value="ECO:0007669"/>
    <property type="project" value="UniProtKB-SubCell"/>
</dbReference>
<dbReference type="PIRSF" id="PIRSF006066">
    <property type="entry name" value="HI0050"/>
    <property type="match status" value="1"/>
</dbReference>
<evidence type="ECO:0000313" key="10">
    <source>
        <dbReference type="Proteomes" id="UP000441585"/>
    </source>
</evidence>
<dbReference type="NCBIfam" id="TIGR00786">
    <property type="entry name" value="dctM"/>
    <property type="match status" value="1"/>
</dbReference>
<reference evidence="9 10" key="1">
    <citation type="submission" date="2019-11" db="EMBL/GenBank/DDBJ databases">
        <title>Bacillus idriensis genome.</title>
        <authorList>
            <person name="Konopka E.N."/>
            <person name="Newman J.D."/>
        </authorList>
    </citation>
    <scope>NUCLEOTIDE SEQUENCE [LARGE SCALE GENOMIC DNA]</scope>
    <source>
        <strain evidence="9 10">DSM 19097</strain>
    </source>
</reference>
<feature type="transmembrane region" description="Helical" evidence="7">
    <location>
        <begin position="171"/>
        <end position="193"/>
    </location>
</feature>
<proteinExistence type="predicted"/>
<feature type="transmembrane region" description="Helical" evidence="7">
    <location>
        <begin position="301"/>
        <end position="327"/>
    </location>
</feature>
<feature type="transmembrane region" description="Helical" evidence="7">
    <location>
        <begin position="241"/>
        <end position="257"/>
    </location>
</feature>
<keyword evidence="2" id="KW-1003">Cell membrane</keyword>
<feature type="transmembrane region" description="Helical" evidence="7">
    <location>
        <begin position="359"/>
        <end position="381"/>
    </location>
</feature>
<dbReference type="AlphaFoldDB" id="A0A6I2MIE3"/>
<feature type="transmembrane region" description="Helical" evidence="7">
    <location>
        <begin position="334"/>
        <end position="353"/>
    </location>
</feature>
<feature type="transmembrane region" description="Helical" evidence="7">
    <location>
        <begin position="143"/>
        <end position="165"/>
    </location>
</feature>
<organism evidence="9 10">
    <name type="scientific">Metabacillus idriensis</name>
    <dbReference type="NCBI Taxonomy" id="324768"/>
    <lineage>
        <taxon>Bacteria</taxon>
        <taxon>Bacillati</taxon>
        <taxon>Bacillota</taxon>
        <taxon>Bacilli</taxon>
        <taxon>Bacillales</taxon>
        <taxon>Bacillaceae</taxon>
        <taxon>Metabacillus</taxon>
    </lineage>
</organism>
<evidence type="ECO:0000256" key="1">
    <source>
        <dbReference type="ARBA" id="ARBA00004429"/>
    </source>
</evidence>
<sequence>MAASIALGSVLIMCLIIGIPIAIAIGIAVLVSLLLADIPIAFLTQSAFTALDSFPLIAIPFFILAGALMETGGLSARLIAFANSLMKTFTGGLALVSMLSCLFFAAISGSSPATVAAIGSIMIPAMIKKGYDPGFSAAVSASGGGLGILIPPSIPLIIFAILANVSISDMFLAGVGPGLVAVIFLIGAVIIISKRKGYKGAEGRIDWKEVLINFWEAKWALLTPIIILGGVYGGIFTPTESAVTAVLYAFTVGLFIHKELNLEKIKTAFISSSIMTGAILIILSTAAAFSKLISIYQIPSMIGNFIMGISSNPLVIMLLIGLLVLIIGTFMETLSIIIILTPLFLPVILQLGIDPIHFGIILVLAAEIGLLTPPVGLNLFVASGISKLSIERISIAIIPFILAMILALIVIIIVPQVSTLLPSIFK</sequence>
<feature type="transmembrane region" description="Helical" evidence="7">
    <location>
        <begin position="12"/>
        <end position="36"/>
    </location>
</feature>
<dbReference type="Proteomes" id="UP000441585">
    <property type="component" value="Unassembled WGS sequence"/>
</dbReference>
<feature type="transmembrane region" description="Helical" evidence="7">
    <location>
        <begin position="56"/>
        <end position="76"/>
    </location>
</feature>
<feature type="domain" description="TRAP C4-dicarboxylate transport system permease DctM subunit" evidence="8">
    <location>
        <begin position="10"/>
        <end position="416"/>
    </location>
</feature>
<evidence type="ECO:0000256" key="2">
    <source>
        <dbReference type="ARBA" id="ARBA00022475"/>
    </source>
</evidence>
<evidence type="ECO:0000259" key="8">
    <source>
        <dbReference type="Pfam" id="PF06808"/>
    </source>
</evidence>
<evidence type="ECO:0000256" key="7">
    <source>
        <dbReference type="SAM" id="Phobius"/>
    </source>
</evidence>
<evidence type="ECO:0000256" key="4">
    <source>
        <dbReference type="ARBA" id="ARBA00022692"/>
    </source>
</evidence>
<evidence type="ECO:0000256" key="3">
    <source>
        <dbReference type="ARBA" id="ARBA00022519"/>
    </source>
</evidence>
<comment type="caution">
    <text evidence="9">The sequence shown here is derived from an EMBL/GenBank/DDBJ whole genome shotgun (WGS) entry which is preliminary data.</text>
</comment>
<protein>
    <submittedName>
        <fullName evidence="9">TRAP transporter large permease subunit</fullName>
    </submittedName>
</protein>
<gene>
    <name evidence="9" type="ORF">GJU41_23165</name>
</gene>
<keyword evidence="3" id="KW-0997">Cell inner membrane</keyword>
<evidence type="ECO:0000313" key="9">
    <source>
        <dbReference type="EMBL" id="MRX56846.1"/>
    </source>
</evidence>
<dbReference type="EMBL" id="WKKF01000018">
    <property type="protein sequence ID" value="MRX56846.1"/>
    <property type="molecule type" value="Genomic_DNA"/>
</dbReference>
<dbReference type="Pfam" id="PF06808">
    <property type="entry name" value="DctM"/>
    <property type="match status" value="1"/>
</dbReference>
<keyword evidence="10" id="KW-1185">Reference proteome</keyword>
<keyword evidence="5 7" id="KW-1133">Transmembrane helix</keyword>
<dbReference type="PANTHER" id="PTHR33362:SF3">
    <property type="entry name" value="SIALIC ACID TRAP TRANSPORTER PERMEASE PROTEIN SIAT"/>
    <property type="match status" value="1"/>
</dbReference>